<organism evidence="2 3">
    <name type="scientific">Hebeloma cylindrosporum</name>
    <dbReference type="NCBI Taxonomy" id="76867"/>
    <lineage>
        <taxon>Eukaryota</taxon>
        <taxon>Fungi</taxon>
        <taxon>Dikarya</taxon>
        <taxon>Basidiomycota</taxon>
        <taxon>Agaricomycotina</taxon>
        <taxon>Agaricomycetes</taxon>
        <taxon>Agaricomycetidae</taxon>
        <taxon>Agaricales</taxon>
        <taxon>Agaricineae</taxon>
        <taxon>Hymenogastraceae</taxon>
        <taxon>Hebeloma</taxon>
    </lineage>
</organism>
<dbReference type="OrthoDB" id="3350156at2759"/>
<dbReference type="EMBL" id="KN831778">
    <property type="protein sequence ID" value="KIM42283.1"/>
    <property type="molecule type" value="Genomic_DNA"/>
</dbReference>
<protein>
    <submittedName>
        <fullName evidence="2">Uncharacterized protein</fullName>
    </submittedName>
</protein>
<gene>
    <name evidence="2" type="ORF">M413DRAFT_444713</name>
</gene>
<feature type="compositionally biased region" description="Polar residues" evidence="1">
    <location>
        <begin position="37"/>
        <end position="46"/>
    </location>
</feature>
<reference evidence="2 3" key="1">
    <citation type="submission" date="2014-04" db="EMBL/GenBank/DDBJ databases">
        <authorList>
            <consortium name="DOE Joint Genome Institute"/>
            <person name="Kuo A."/>
            <person name="Gay G."/>
            <person name="Dore J."/>
            <person name="Kohler A."/>
            <person name="Nagy L.G."/>
            <person name="Floudas D."/>
            <person name="Copeland A."/>
            <person name="Barry K.W."/>
            <person name="Cichocki N."/>
            <person name="Veneault-Fourrey C."/>
            <person name="LaButti K."/>
            <person name="Lindquist E.A."/>
            <person name="Lipzen A."/>
            <person name="Lundell T."/>
            <person name="Morin E."/>
            <person name="Murat C."/>
            <person name="Sun H."/>
            <person name="Tunlid A."/>
            <person name="Henrissat B."/>
            <person name="Grigoriev I.V."/>
            <person name="Hibbett D.S."/>
            <person name="Martin F."/>
            <person name="Nordberg H.P."/>
            <person name="Cantor M.N."/>
            <person name="Hua S.X."/>
        </authorList>
    </citation>
    <scope>NUCLEOTIDE SEQUENCE [LARGE SCALE GENOMIC DNA]</scope>
    <source>
        <strain evidence="3">h7</strain>
    </source>
</reference>
<feature type="region of interest" description="Disordered" evidence="1">
    <location>
        <begin position="1"/>
        <end position="78"/>
    </location>
</feature>
<evidence type="ECO:0000313" key="3">
    <source>
        <dbReference type="Proteomes" id="UP000053424"/>
    </source>
</evidence>
<name>A0A0C2XXA6_HEBCY</name>
<evidence type="ECO:0000256" key="1">
    <source>
        <dbReference type="SAM" id="MobiDB-lite"/>
    </source>
</evidence>
<feature type="compositionally biased region" description="Low complexity" evidence="1">
    <location>
        <begin position="57"/>
        <end position="78"/>
    </location>
</feature>
<accession>A0A0C2XXA6</accession>
<feature type="region of interest" description="Disordered" evidence="1">
    <location>
        <begin position="98"/>
        <end position="138"/>
    </location>
</feature>
<feature type="compositionally biased region" description="Polar residues" evidence="1">
    <location>
        <begin position="1"/>
        <end position="13"/>
    </location>
</feature>
<sequence>MESEETIGTSHYHQPSDHTVKAHQSSVSTPPSPQSTLGYSTTSTVLVLSMPSPPSSPAIGSPSSIDDRSLSPSPSESSLPESVSSIFFFSSSGAGSPGHGGFSSLPLSSEEHESGQAPGNNAQRQQHPPPSLVAPSPHDLLLPSITLPHSLHRPTPFGQTLGSLRILVLSSHSSSNVTSILLEDNEDIVDVGEWEAWPGVGNGGDLGRVVKASTDWKRRRAQGRNNALFSGGESENAEQSLFAFEPSRNVEIVELQGYARDGDPTALAARLKSITEAPFRALNNMLHPDTEPSGVVKNLLAGPNSGFWTAMVVLLDDAPTTQDVEIIRSLSTYVPLIVLPSSRVSSSQFKGSPRLSAFTPRTAVALRAGLFRSPERLSMLRQEAVDRFLWWRAVQKWGMGMDDGIAGLGGVSTSRRLVERRGRVSGVEADYDRNADDDDDDDYKGDVSREAGSGGGVWKRRRRRRATTISASRGRVDIPHHHQYHAFDPLHLPSLIVLSFSLFAPLKERVGVALGSAVESLKEGRVQVALIGGFCVGVGVGLWVGAW</sequence>
<feature type="compositionally biased region" description="Polar residues" evidence="1">
    <location>
        <begin position="117"/>
        <end position="126"/>
    </location>
</feature>
<dbReference type="AlphaFoldDB" id="A0A0C2XXA6"/>
<reference evidence="3" key="2">
    <citation type="submission" date="2015-01" db="EMBL/GenBank/DDBJ databases">
        <title>Evolutionary Origins and Diversification of the Mycorrhizal Mutualists.</title>
        <authorList>
            <consortium name="DOE Joint Genome Institute"/>
            <consortium name="Mycorrhizal Genomics Consortium"/>
            <person name="Kohler A."/>
            <person name="Kuo A."/>
            <person name="Nagy L.G."/>
            <person name="Floudas D."/>
            <person name="Copeland A."/>
            <person name="Barry K.W."/>
            <person name="Cichocki N."/>
            <person name="Veneault-Fourrey C."/>
            <person name="LaButti K."/>
            <person name="Lindquist E.A."/>
            <person name="Lipzen A."/>
            <person name="Lundell T."/>
            <person name="Morin E."/>
            <person name="Murat C."/>
            <person name="Riley R."/>
            <person name="Ohm R."/>
            <person name="Sun H."/>
            <person name="Tunlid A."/>
            <person name="Henrissat B."/>
            <person name="Grigoriev I.V."/>
            <person name="Hibbett D.S."/>
            <person name="Martin F."/>
        </authorList>
    </citation>
    <scope>NUCLEOTIDE SEQUENCE [LARGE SCALE GENOMIC DNA]</scope>
    <source>
        <strain evidence="3">h7</strain>
    </source>
</reference>
<dbReference type="Proteomes" id="UP000053424">
    <property type="component" value="Unassembled WGS sequence"/>
</dbReference>
<dbReference type="HOGENOM" id="CLU_020369_1_0_1"/>
<feature type="region of interest" description="Disordered" evidence="1">
    <location>
        <begin position="428"/>
        <end position="456"/>
    </location>
</feature>
<evidence type="ECO:0000313" key="2">
    <source>
        <dbReference type="EMBL" id="KIM42283.1"/>
    </source>
</evidence>
<keyword evidence="3" id="KW-1185">Reference proteome</keyword>
<proteinExistence type="predicted"/>